<dbReference type="Pfam" id="PF01914">
    <property type="entry name" value="MarC"/>
    <property type="match status" value="1"/>
</dbReference>
<dbReference type="NCBIfam" id="TIGR00427">
    <property type="entry name" value="NAAT family transporter"/>
    <property type="match status" value="1"/>
</dbReference>
<feature type="transmembrane region" description="Helical" evidence="8">
    <location>
        <begin position="77"/>
        <end position="95"/>
    </location>
</feature>
<feature type="transmembrane region" description="Helical" evidence="8">
    <location>
        <begin position="49"/>
        <end position="71"/>
    </location>
</feature>
<comment type="caution">
    <text evidence="9">The sequence shown here is derived from an EMBL/GenBank/DDBJ whole genome shotgun (WGS) entry which is preliminary data.</text>
</comment>
<name>A0A418WTV8_9PROT</name>
<sequence length="215" mass="23028">MEILVALKYTSAVVLGLLPIINPLSTVPIFLALTSNMPADMRQQQARKACIYAFAILIAFLYASNAIIALFGISLAGIRVAGGLIILVLSFRMLFSGEDDASRVADDVEEVRRAHVDISFTPLAMPAISGPGSIAVIISYASQIPDDQQVAGYLVITLATLITVAITYVVLYFSSRIARFLGEQGIHALTKIMGFLIACIAIQFIASGIKEFATT</sequence>
<evidence type="ECO:0000256" key="2">
    <source>
        <dbReference type="ARBA" id="ARBA00009784"/>
    </source>
</evidence>
<dbReference type="AlphaFoldDB" id="A0A418WTV8"/>
<accession>A0A418WTV8</accession>
<dbReference type="PANTHER" id="PTHR33508">
    <property type="entry name" value="UPF0056 MEMBRANE PROTEIN YHCE"/>
    <property type="match status" value="1"/>
</dbReference>
<evidence type="ECO:0000256" key="1">
    <source>
        <dbReference type="ARBA" id="ARBA00004429"/>
    </source>
</evidence>
<feature type="transmembrane region" description="Helical" evidence="8">
    <location>
        <begin position="185"/>
        <end position="206"/>
    </location>
</feature>
<gene>
    <name evidence="9" type="ORF">D3874_01770</name>
</gene>
<evidence type="ECO:0000256" key="5">
    <source>
        <dbReference type="ARBA" id="ARBA00022692"/>
    </source>
</evidence>
<feature type="transmembrane region" description="Helical" evidence="8">
    <location>
        <begin position="116"/>
        <end position="138"/>
    </location>
</feature>
<feature type="transmembrane region" description="Helical" evidence="8">
    <location>
        <begin position="12"/>
        <end position="37"/>
    </location>
</feature>
<dbReference type="Proteomes" id="UP000284605">
    <property type="component" value="Unassembled WGS sequence"/>
</dbReference>
<evidence type="ECO:0000256" key="3">
    <source>
        <dbReference type="ARBA" id="ARBA00022475"/>
    </source>
</evidence>
<feature type="transmembrane region" description="Helical" evidence="8">
    <location>
        <begin position="150"/>
        <end position="173"/>
    </location>
</feature>
<evidence type="ECO:0000256" key="8">
    <source>
        <dbReference type="RuleBase" id="RU362048"/>
    </source>
</evidence>
<dbReference type="PANTHER" id="PTHR33508:SF2">
    <property type="entry name" value="UPF0056 INNER MEMBRANE PROTEIN MARC"/>
    <property type="match status" value="1"/>
</dbReference>
<evidence type="ECO:0000256" key="4">
    <source>
        <dbReference type="ARBA" id="ARBA00022519"/>
    </source>
</evidence>
<comment type="similarity">
    <text evidence="2 8">Belongs to the UPF0056 (MarC) family.</text>
</comment>
<keyword evidence="5 8" id="KW-0812">Transmembrane</keyword>
<dbReference type="EMBL" id="QYUK01000008">
    <property type="protein sequence ID" value="RJF94589.1"/>
    <property type="molecule type" value="Genomic_DNA"/>
</dbReference>
<dbReference type="OrthoDB" id="21094at2"/>
<keyword evidence="6 8" id="KW-1133">Transmembrane helix</keyword>
<keyword evidence="3" id="KW-1003">Cell membrane</keyword>
<evidence type="ECO:0000256" key="7">
    <source>
        <dbReference type="ARBA" id="ARBA00023136"/>
    </source>
</evidence>
<comment type="subcellular location">
    <subcellularLocation>
        <location evidence="1">Cell inner membrane</location>
        <topology evidence="1">Multi-pass membrane protein</topology>
    </subcellularLocation>
    <subcellularLocation>
        <location evidence="8">Cell membrane</location>
        <topology evidence="8">Multi-pass membrane protein</topology>
    </subcellularLocation>
</comment>
<keyword evidence="7 8" id="KW-0472">Membrane</keyword>
<keyword evidence="4" id="KW-0997">Cell inner membrane</keyword>
<proteinExistence type="inferred from homology"/>
<reference evidence="9 10" key="1">
    <citation type="submission" date="2018-09" db="EMBL/GenBank/DDBJ databases">
        <authorList>
            <person name="Zhu H."/>
        </authorList>
    </citation>
    <scope>NUCLEOTIDE SEQUENCE [LARGE SCALE GENOMIC DNA]</scope>
    <source>
        <strain evidence="9 10">K1W22B-8</strain>
    </source>
</reference>
<dbReference type="GO" id="GO:0005886">
    <property type="term" value="C:plasma membrane"/>
    <property type="evidence" value="ECO:0007669"/>
    <property type="project" value="UniProtKB-SubCell"/>
</dbReference>
<evidence type="ECO:0000313" key="10">
    <source>
        <dbReference type="Proteomes" id="UP000284605"/>
    </source>
</evidence>
<dbReference type="InterPro" id="IPR002771">
    <property type="entry name" value="Multi_antbiot-R_MarC"/>
</dbReference>
<dbReference type="NCBIfam" id="NF008228">
    <property type="entry name" value="PRK10995.1"/>
    <property type="match status" value="1"/>
</dbReference>
<keyword evidence="10" id="KW-1185">Reference proteome</keyword>
<evidence type="ECO:0000256" key="6">
    <source>
        <dbReference type="ARBA" id="ARBA00022989"/>
    </source>
</evidence>
<evidence type="ECO:0000313" key="9">
    <source>
        <dbReference type="EMBL" id="RJF94589.1"/>
    </source>
</evidence>
<dbReference type="RefSeq" id="WP_119775801.1">
    <property type="nucleotide sequence ID" value="NZ_QYUK01000008.1"/>
</dbReference>
<organism evidence="9 10">
    <name type="scientific">Oleomonas cavernae</name>
    <dbReference type="NCBI Taxonomy" id="2320859"/>
    <lineage>
        <taxon>Bacteria</taxon>
        <taxon>Pseudomonadati</taxon>
        <taxon>Pseudomonadota</taxon>
        <taxon>Alphaproteobacteria</taxon>
        <taxon>Acetobacterales</taxon>
        <taxon>Acetobacteraceae</taxon>
        <taxon>Oleomonas</taxon>
    </lineage>
</organism>
<protein>
    <recommendedName>
        <fullName evidence="8">UPF0056 membrane protein</fullName>
    </recommendedName>
</protein>